<evidence type="ECO:0000256" key="1">
    <source>
        <dbReference type="SAM" id="MobiDB-lite"/>
    </source>
</evidence>
<protein>
    <submittedName>
        <fullName evidence="2">Protein Tob1</fullName>
    </submittedName>
</protein>
<keyword evidence="3" id="KW-1185">Reference proteome</keyword>
<reference evidence="2 3" key="1">
    <citation type="submission" date="2019-04" db="EMBL/GenBank/DDBJ databases">
        <title>Draft genome of the big-headed turtle Platysternon megacephalum.</title>
        <authorList>
            <person name="Gong S."/>
        </authorList>
    </citation>
    <scope>NUCLEOTIDE SEQUENCE [LARGE SCALE GENOMIC DNA]</scope>
    <source>
        <strain evidence="2">DO16091913</strain>
        <tissue evidence="2">Muscle</tissue>
    </source>
</reference>
<reference evidence="2 3" key="2">
    <citation type="submission" date="2019-04" db="EMBL/GenBank/DDBJ databases">
        <title>The genome sequence of big-headed turtle.</title>
        <authorList>
            <person name="Gong S."/>
        </authorList>
    </citation>
    <scope>NUCLEOTIDE SEQUENCE [LARGE SCALE GENOMIC DNA]</scope>
    <source>
        <strain evidence="2">DO16091913</strain>
        <tissue evidence="2">Muscle</tissue>
    </source>
</reference>
<feature type="region of interest" description="Disordered" evidence="1">
    <location>
        <begin position="56"/>
        <end position="82"/>
    </location>
</feature>
<evidence type="ECO:0000313" key="2">
    <source>
        <dbReference type="EMBL" id="TFJ97319.1"/>
    </source>
</evidence>
<accession>A0A4D9DPA0</accession>
<sequence length="115" mass="13474">MKFPSKYTVFLHIPRSSNVAKCPPNPEFFNKFKSPEKSWTPHKSRQVFFPTMKEKNNLNSQKKSRNLTKTTSLYPESPSTEMVHVHKSRNVANFLRKARKKIIILGWKLLRNSAN</sequence>
<feature type="compositionally biased region" description="Polar residues" evidence="1">
    <location>
        <begin position="57"/>
        <end position="80"/>
    </location>
</feature>
<name>A0A4D9DPA0_9SAUR</name>
<gene>
    <name evidence="2" type="ORF">DR999_PMT20828</name>
</gene>
<dbReference type="AlphaFoldDB" id="A0A4D9DPA0"/>
<dbReference type="Proteomes" id="UP000297703">
    <property type="component" value="Unassembled WGS sequence"/>
</dbReference>
<dbReference type="EMBL" id="QXTE01000508">
    <property type="protein sequence ID" value="TFJ97319.1"/>
    <property type="molecule type" value="Genomic_DNA"/>
</dbReference>
<comment type="caution">
    <text evidence="2">The sequence shown here is derived from an EMBL/GenBank/DDBJ whole genome shotgun (WGS) entry which is preliminary data.</text>
</comment>
<proteinExistence type="predicted"/>
<organism evidence="2 3">
    <name type="scientific">Platysternon megacephalum</name>
    <name type="common">big-headed turtle</name>
    <dbReference type="NCBI Taxonomy" id="55544"/>
    <lineage>
        <taxon>Eukaryota</taxon>
        <taxon>Metazoa</taxon>
        <taxon>Chordata</taxon>
        <taxon>Craniata</taxon>
        <taxon>Vertebrata</taxon>
        <taxon>Euteleostomi</taxon>
        <taxon>Archelosauria</taxon>
        <taxon>Testudinata</taxon>
        <taxon>Testudines</taxon>
        <taxon>Cryptodira</taxon>
        <taxon>Durocryptodira</taxon>
        <taxon>Testudinoidea</taxon>
        <taxon>Platysternidae</taxon>
        <taxon>Platysternon</taxon>
    </lineage>
</organism>
<evidence type="ECO:0000313" key="3">
    <source>
        <dbReference type="Proteomes" id="UP000297703"/>
    </source>
</evidence>